<dbReference type="InterPro" id="IPR046952">
    <property type="entry name" value="GSHR/TRXR-like"/>
</dbReference>
<dbReference type="EMBL" id="JAGSPA010000002">
    <property type="protein sequence ID" value="MBV7256516.1"/>
    <property type="molecule type" value="Genomic_DNA"/>
</dbReference>
<dbReference type="RefSeq" id="WP_218445161.1">
    <property type="nucleotide sequence ID" value="NZ_JAGSPA010000002.1"/>
</dbReference>
<dbReference type="InterPro" id="IPR001100">
    <property type="entry name" value="Pyr_nuc-diS_OxRdtase"/>
</dbReference>
<comment type="similarity">
    <text evidence="2 8">Belongs to the class-I pyridine nucleotide-disulfide oxidoreductase family.</text>
</comment>
<evidence type="ECO:0000256" key="8">
    <source>
        <dbReference type="RuleBase" id="RU003691"/>
    </source>
</evidence>
<gene>
    <name evidence="11" type="primary">gorA</name>
    <name evidence="11" type="ORF">KCG44_06930</name>
</gene>
<keyword evidence="4 8" id="KW-0274">FAD</keyword>
<evidence type="ECO:0000313" key="12">
    <source>
        <dbReference type="Proteomes" id="UP000722336"/>
    </source>
</evidence>
<dbReference type="Proteomes" id="UP000722336">
    <property type="component" value="Unassembled WGS sequence"/>
</dbReference>
<dbReference type="InterPro" id="IPR012999">
    <property type="entry name" value="Pyr_OxRdtase_I_AS"/>
</dbReference>
<protein>
    <submittedName>
        <fullName evidence="11">Glutathione-disulfide reductase</fullName>
        <ecNumber evidence="11">1.8.1.7</ecNumber>
    </submittedName>
</protein>
<dbReference type="PANTHER" id="PTHR42737:SF2">
    <property type="entry name" value="GLUTATHIONE REDUCTASE"/>
    <property type="match status" value="1"/>
</dbReference>
<keyword evidence="5 8" id="KW-0560">Oxidoreductase</keyword>
<dbReference type="PIRSF" id="PIRSF000350">
    <property type="entry name" value="Mercury_reductase_MerA"/>
    <property type="match status" value="1"/>
</dbReference>
<evidence type="ECO:0000256" key="1">
    <source>
        <dbReference type="ARBA" id="ARBA00001974"/>
    </source>
</evidence>
<comment type="cofactor">
    <cofactor evidence="1">
        <name>FAD</name>
        <dbReference type="ChEBI" id="CHEBI:57692"/>
    </cofactor>
</comment>
<evidence type="ECO:0000256" key="4">
    <source>
        <dbReference type="ARBA" id="ARBA00022827"/>
    </source>
</evidence>
<dbReference type="NCBIfam" id="NF004776">
    <property type="entry name" value="PRK06116.1"/>
    <property type="match status" value="1"/>
</dbReference>
<keyword evidence="6" id="KW-1015">Disulfide bond</keyword>
<dbReference type="GO" id="GO:0004362">
    <property type="term" value="F:glutathione-disulfide reductase (NADPH) activity"/>
    <property type="evidence" value="ECO:0007669"/>
    <property type="project" value="UniProtKB-EC"/>
</dbReference>
<feature type="domain" description="FAD/NAD(P)-binding" evidence="10">
    <location>
        <begin position="6"/>
        <end position="318"/>
    </location>
</feature>
<evidence type="ECO:0000256" key="5">
    <source>
        <dbReference type="ARBA" id="ARBA00023002"/>
    </source>
</evidence>
<dbReference type="EC" id="1.8.1.7" evidence="11"/>
<keyword evidence="7 8" id="KW-0676">Redox-active center</keyword>
<evidence type="ECO:0000256" key="3">
    <source>
        <dbReference type="ARBA" id="ARBA00022630"/>
    </source>
</evidence>
<evidence type="ECO:0000256" key="7">
    <source>
        <dbReference type="ARBA" id="ARBA00023284"/>
    </source>
</evidence>
<dbReference type="Pfam" id="PF02852">
    <property type="entry name" value="Pyr_redox_dim"/>
    <property type="match status" value="1"/>
</dbReference>
<organism evidence="11 12">
    <name type="scientific">Pacificimonas pallii</name>
    <dbReference type="NCBI Taxonomy" id="2827236"/>
    <lineage>
        <taxon>Bacteria</taxon>
        <taxon>Pseudomonadati</taxon>
        <taxon>Pseudomonadota</taxon>
        <taxon>Alphaproteobacteria</taxon>
        <taxon>Sphingomonadales</taxon>
        <taxon>Sphingosinicellaceae</taxon>
        <taxon>Pacificimonas</taxon>
    </lineage>
</organism>
<evidence type="ECO:0000256" key="6">
    <source>
        <dbReference type="ARBA" id="ARBA00023157"/>
    </source>
</evidence>
<keyword evidence="3 8" id="KW-0285">Flavoprotein</keyword>
<evidence type="ECO:0000259" key="9">
    <source>
        <dbReference type="Pfam" id="PF02852"/>
    </source>
</evidence>
<dbReference type="InterPro" id="IPR023753">
    <property type="entry name" value="FAD/NAD-binding_dom"/>
</dbReference>
<evidence type="ECO:0000259" key="10">
    <source>
        <dbReference type="Pfam" id="PF07992"/>
    </source>
</evidence>
<evidence type="ECO:0000256" key="2">
    <source>
        <dbReference type="ARBA" id="ARBA00007532"/>
    </source>
</evidence>
<name>A0ABS6SF14_9SPHN</name>
<reference evidence="11 12" key="1">
    <citation type="submission" date="2021-04" db="EMBL/GenBank/DDBJ databases">
        <authorList>
            <person name="Pira H."/>
            <person name="Risdian C."/>
            <person name="Wink J."/>
        </authorList>
    </citation>
    <scope>NUCLEOTIDE SEQUENCE [LARGE SCALE GENOMIC DNA]</scope>
    <source>
        <strain evidence="11 12">WHA3</strain>
    </source>
</reference>
<dbReference type="PANTHER" id="PTHR42737">
    <property type="entry name" value="GLUTATHIONE REDUCTASE"/>
    <property type="match status" value="1"/>
</dbReference>
<dbReference type="PROSITE" id="PS00076">
    <property type="entry name" value="PYRIDINE_REDOX_1"/>
    <property type="match status" value="1"/>
</dbReference>
<keyword evidence="12" id="KW-1185">Reference proteome</keyword>
<dbReference type="InterPro" id="IPR004099">
    <property type="entry name" value="Pyr_nucl-diS_OxRdtase_dimer"/>
</dbReference>
<comment type="caution">
    <text evidence="11">The sequence shown here is derived from an EMBL/GenBank/DDBJ whole genome shotgun (WGS) entry which is preliminary data.</text>
</comment>
<evidence type="ECO:0000313" key="11">
    <source>
        <dbReference type="EMBL" id="MBV7256516.1"/>
    </source>
</evidence>
<proteinExistence type="inferred from homology"/>
<sequence>MAKYDYDYFVIGAGSGGVRSSRIASGHGAKVGIAEEHRVGGTCVIRGCVPKKLLVIGSHFAEDLEDAARFGWNIEGKSFDWNCLRDNLLADVDRLEEAYKNTLSSHDVALHEARATLEDAHTLNVGGRTITADKILIATGSRPGQLDCPGGDLAITSNDVFHLDRLPERVVIAGGGYIATEFAGIFNELGVDVTVVQRSDRILRGYDHSVVERLMHISTIKGIQFKYNSPFAKVERQDDDNLLITTENGEELEADLLLAAIGRPANVDGLGLEALGIEQKRNGAIKVDEGSRTNIDNIFAVGDVTDRVQLTPVAIREGHALADTLFGGKPWTVDHGCVPSAVFSHPPIASVGLTEGEARNTLGGVDVYTSDFRAMKNVLADRNERALYKLVVDSATGRLVGAHMIGPDAPEIMQGLAIAVKAGLTKQQIDETVAIHPTMAEEIVLMR</sequence>
<accession>A0ABS6SF14</accession>
<dbReference type="Pfam" id="PF07992">
    <property type="entry name" value="Pyr_redox_2"/>
    <property type="match status" value="1"/>
</dbReference>
<feature type="domain" description="Pyridine nucleotide-disulphide oxidoreductase dimerisation" evidence="9">
    <location>
        <begin position="338"/>
        <end position="446"/>
    </location>
</feature>